<dbReference type="EMBL" id="CM001887">
    <property type="protein sequence ID" value="EOY29348.1"/>
    <property type="molecule type" value="Genomic_DNA"/>
</dbReference>
<dbReference type="Proteomes" id="UP000026915">
    <property type="component" value="Chromosome 9"/>
</dbReference>
<accession>A0A061GIV6</accession>
<dbReference type="InParanoid" id="A0A061GIV6"/>
<dbReference type="Gramene" id="EOY29348">
    <property type="protein sequence ID" value="EOY29348"/>
    <property type="gene ID" value="TCM_036916"/>
</dbReference>
<dbReference type="HOGENOM" id="CLU_3000311_0_0_1"/>
<sequence>MFLLQIKVKPFIHSTVFEWYSNLVHRCFESIDPILRVCIPLAKPCPCNPPPKLVSFG</sequence>
<evidence type="ECO:0000313" key="2">
    <source>
        <dbReference type="Proteomes" id="UP000026915"/>
    </source>
</evidence>
<protein>
    <submittedName>
        <fullName evidence="1">Uncharacterized protein</fullName>
    </submittedName>
</protein>
<name>A0A061GIV6_THECC</name>
<dbReference type="AlphaFoldDB" id="A0A061GIV6"/>
<keyword evidence="2" id="KW-1185">Reference proteome</keyword>
<organism evidence="1 2">
    <name type="scientific">Theobroma cacao</name>
    <name type="common">Cacao</name>
    <name type="synonym">Cocoa</name>
    <dbReference type="NCBI Taxonomy" id="3641"/>
    <lineage>
        <taxon>Eukaryota</taxon>
        <taxon>Viridiplantae</taxon>
        <taxon>Streptophyta</taxon>
        <taxon>Embryophyta</taxon>
        <taxon>Tracheophyta</taxon>
        <taxon>Spermatophyta</taxon>
        <taxon>Magnoliopsida</taxon>
        <taxon>eudicotyledons</taxon>
        <taxon>Gunneridae</taxon>
        <taxon>Pentapetalae</taxon>
        <taxon>rosids</taxon>
        <taxon>malvids</taxon>
        <taxon>Malvales</taxon>
        <taxon>Malvaceae</taxon>
        <taxon>Byttnerioideae</taxon>
        <taxon>Theobroma</taxon>
    </lineage>
</organism>
<reference evidence="1 2" key="1">
    <citation type="journal article" date="2013" name="Genome Biol.">
        <title>The genome sequence of the most widely cultivated cacao type and its use to identify candidate genes regulating pod color.</title>
        <authorList>
            <person name="Motamayor J.C."/>
            <person name="Mockaitis K."/>
            <person name="Schmutz J."/>
            <person name="Haiminen N."/>
            <person name="Iii D.L."/>
            <person name="Cornejo O."/>
            <person name="Findley S.D."/>
            <person name="Zheng P."/>
            <person name="Utro F."/>
            <person name="Royaert S."/>
            <person name="Saski C."/>
            <person name="Jenkins J."/>
            <person name="Podicheti R."/>
            <person name="Zhao M."/>
            <person name="Scheffler B.E."/>
            <person name="Stack J.C."/>
            <person name="Feltus F.A."/>
            <person name="Mustiga G.M."/>
            <person name="Amores F."/>
            <person name="Phillips W."/>
            <person name="Marelli J.P."/>
            <person name="May G.D."/>
            <person name="Shapiro H."/>
            <person name="Ma J."/>
            <person name="Bustamante C.D."/>
            <person name="Schnell R.J."/>
            <person name="Main D."/>
            <person name="Gilbert D."/>
            <person name="Parida L."/>
            <person name="Kuhn D.N."/>
        </authorList>
    </citation>
    <scope>NUCLEOTIDE SEQUENCE [LARGE SCALE GENOMIC DNA]</scope>
    <source>
        <strain evidence="2">cv. Matina 1-6</strain>
    </source>
</reference>
<evidence type="ECO:0000313" key="1">
    <source>
        <dbReference type="EMBL" id="EOY29348.1"/>
    </source>
</evidence>
<proteinExistence type="predicted"/>
<gene>
    <name evidence="1" type="ORF">TCM_036916</name>
</gene>